<protein>
    <submittedName>
        <fullName evidence="2">Uncharacterized protein</fullName>
    </submittedName>
</protein>
<feature type="transmembrane region" description="Helical" evidence="1">
    <location>
        <begin position="114"/>
        <end position="135"/>
    </location>
</feature>
<dbReference type="EMBL" id="BOPF01000002">
    <property type="protein sequence ID" value="GIJ43575.1"/>
    <property type="molecule type" value="Genomic_DNA"/>
</dbReference>
<keyword evidence="1" id="KW-1133">Transmembrane helix</keyword>
<keyword evidence="1" id="KW-0812">Transmembrane</keyword>
<organism evidence="2 3">
    <name type="scientific">Virgisporangium aliadipatigenens</name>
    <dbReference type="NCBI Taxonomy" id="741659"/>
    <lineage>
        <taxon>Bacteria</taxon>
        <taxon>Bacillati</taxon>
        <taxon>Actinomycetota</taxon>
        <taxon>Actinomycetes</taxon>
        <taxon>Micromonosporales</taxon>
        <taxon>Micromonosporaceae</taxon>
        <taxon>Virgisporangium</taxon>
    </lineage>
</organism>
<evidence type="ECO:0000313" key="2">
    <source>
        <dbReference type="EMBL" id="GIJ43575.1"/>
    </source>
</evidence>
<gene>
    <name evidence="2" type="ORF">Val02_04610</name>
</gene>
<proteinExistence type="predicted"/>
<dbReference type="AlphaFoldDB" id="A0A8J3YGH6"/>
<feature type="transmembrane region" description="Helical" evidence="1">
    <location>
        <begin position="45"/>
        <end position="62"/>
    </location>
</feature>
<evidence type="ECO:0000313" key="3">
    <source>
        <dbReference type="Proteomes" id="UP000619260"/>
    </source>
</evidence>
<feature type="transmembrane region" description="Helical" evidence="1">
    <location>
        <begin position="171"/>
        <end position="189"/>
    </location>
</feature>
<name>A0A8J3YGH6_9ACTN</name>
<evidence type="ECO:0000256" key="1">
    <source>
        <dbReference type="SAM" id="Phobius"/>
    </source>
</evidence>
<reference evidence="2" key="1">
    <citation type="submission" date="2021-01" db="EMBL/GenBank/DDBJ databases">
        <title>Whole genome shotgun sequence of Virgisporangium aliadipatigenens NBRC 105644.</title>
        <authorList>
            <person name="Komaki H."/>
            <person name="Tamura T."/>
        </authorList>
    </citation>
    <scope>NUCLEOTIDE SEQUENCE</scope>
    <source>
        <strain evidence="2">NBRC 105644</strain>
    </source>
</reference>
<sequence>MSRFVPLYLRSRRVPAAVAASAGAIAAVAAAWAGMTKDAQVNTGLTVLTAALAAVPFAPTLAGNDAALEKTAALPWPPRRVLHLVACGVLVAGLLIAARLVGTDFGPEKALVRNAAGLIGLIGLGTALAGARHAWQVPLAWAAVQCLLQVPGGPGWRQVALWMIQPPENRIGAITAGAFLAAGVIGYALRVGPPVSAAEASLEQ</sequence>
<dbReference type="RefSeq" id="WP_203897132.1">
    <property type="nucleotide sequence ID" value="NZ_BOPF01000002.1"/>
</dbReference>
<keyword evidence="3" id="KW-1185">Reference proteome</keyword>
<feature type="transmembrane region" description="Helical" evidence="1">
    <location>
        <begin position="82"/>
        <end position="102"/>
    </location>
</feature>
<accession>A0A8J3YGH6</accession>
<comment type="caution">
    <text evidence="2">The sequence shown here is derived from an EMBL/GenBank/DDBJ whole genome shotgun (WGS) entry which is preliminary data.</text>
</comment>
<feature type="transmembrane region" description="Helical" evidence="1">
    <location>
        <begin position="14"/>
        <end position="33"/>
    </location>
</feature>
<dbReference type="Proteomes" id="UP000619260">
    <property type="component" value="Unassembled WGS sequence"/>
</dbReference>
<keyword evidence="1" id="KW-0472">Membrane</keyword>